<dbReference type="RefSeq" id="WP_215620163.1">
    <property type="nucleotide sequence ID" value="NZ_CP076134.1"/>
</dbReference>
<evidence type="ECO:0000256" key="3">
    <source>
        <dbReference type="ARBA" id="ARBA00022692"/>
    </source>
</evidence>
<dbReference type="PANTHER" id="PTHR32322:SF18">
    <property type="entry name" value="S-ADENOSYLMETHIONINE_S-ADENOSYLHOMOCYSTEINE TRANSPORTER"/>
    <property type="match status" value="1"/>
</dbReference>
<keyword evidence="4 6" id="KW-1133">Transmembrane helix</keyword>
<evidence type="ECO:0000259" key="7">
    <source>
        <dbReference type="Pfam" id="PF00892"/>
    </source>
</evidence>
<dbReference type="Pfam" id="PF00892">
    <property type="entry name" value="EamA"/>
    <property type="match status" value="2"/>
</dbReference>
<feature type="transmembrane region" description="Helical" evidence="6">
    <location>
        <begin position="133"/>
        <end position="155"/>
    </location>
</feature>
<evidence type="ECO:0000256" key="6">
    <source>
        <dbReference type="SAM" id="Phobius"/>
    </source>
</evidence>
<feature type="transmembrane region" description="Helical" evidence="6">
    <location>
        <begin position="45"/>
        <end position="65"/>
    </location>
</feature>
<dbReference type="InterPro" id="IPR037185">
    <property type="entry name" value="EmrE-like"/>
</dbReference>
<organism evidence="8 9">
    <name type="scientific">Bradyrhizobium sediminis</name>
    <dbReference type="NCBI Taxonomy" id="2840469"/>
    <lineage>
        <taxon>Bacteria</taxon>
        <taxon>Pseudomonadati</taxon>
        <taxon>Pseudomonadota</taxon>
        <taxon>Alphaproteobacteria</taxon>
        <taxon>Hyphomicrobiales</taxon>
        <taxon>Nitrobacteraceae</taxon>
        <taxon>Bradyrhizobium</taxon>
    </lineage>
</organism>
<feature type="transmembrane region" description="Helical" evidence="6">
    <location>
        <begin position="107"/>
        <end position="126"/>
    </location>
</feature>
<dbReference type="PANTHER" id="PTHR32322">
    <property type="entry name" value="INNER MEMBRANE TRANSPORTER"/>
    <property type="match status" value="1"/>
</dbReference>
<evidence type="ECO:0000256" key="5">
    <source>
        <dbReference type="ARBA" id="ARBA00023136"/>
    </source>
</evidence>
<comment type="subcellular location">
    <subcellularLocation>
        <location evidence="1">Cell membrane</location>
        <topology evidence="1">Multi-pass membrane protein</topology>
    </subcellularLocation>
</comment>
<name>A0A975NA27_9BRAD</name>
<evidence type="ECO:0000313" key="8">
    <source>
        <dbReference type="EMBL" id="QWG11268.1"/>
    </source>
</evidence>
<feature type="transmembrane region" description="Helical" evidence="6">
    <location>
        <begin position="254"/>
        <end position="274"/>
    </location>
</feature>
<gene>
    <name evidence="8" type="ORF">KMZ29_16070</name>
</gene>
<feature type="domain" description="EamA" evidence="7">
    <location>
        <begin position="17"/>
        <end position="149"/>
    </location>
</feature>
<dbReference type="Proteomes" id="UP000680839">
    <property type="component" value="Chromosome"/>
</dbReference>
<feature type="transmembrane region" description="Helical" evidence="6">
    <location>
        <begin position="224"/>
        <end position="247"/>
    </location>
</feature>
<keyword evidence="2" id="KW-1003">Cell membrane</keyword>
<dbReference type="AlphaFoldDB" id="A0A975NA27"/>
<dbReference type="InterPro" id="IPR000620">
    <property type="entry name" value="EamA_dom"/>
</dbReference>
<dbReference type="GO" id="GO:0005886">
    <property type="term" value="C:plasma membrane"/>
    <property type="evidence" value="ECO:0007669"/>
    <property type="project" value="UniProtKB-SubCell"/>
</dbReference>
<evidence type="ECO:0000313" key="9">
    <source>
        <dbReference type="Proteomes" id="UP000680839"/>
    </source>
</evidence>
<dbReference type="EMBL" id="CP076134">
    <property type="protein sequence ID" value="QWG11268.1"/>
    <property type="molecule type" value="Genomic_DNA"/>
</dbReference>
<dbReference type="SUPFAM" id="SSF103481">
    <property type="entry name" value="Multidrug resistance efflux transporter EmrE"/>
    <property type="match status" value="2"/>
</dbReference>
<feature type="transmembrane region" description="Helical" evidence="6">
    <location>
        <begin position="161"/>
        <end position="181"/>
    </location>
</feature>
<keyword evidence="5 6" id="KW-0472">Membrane</keyword>
<dbReference type="InterPro" id="IPR050638">
    <property type="entry name" value="AA-Vitamin_Transporters"/>
</dbReference>
<feature type="transmembrane region" description="Helical" evidence="6">
    <location>
        <begin position="12"/>
        <end position="30"/>
    </location>
</feature>
<dbReference type="Gene3D" id="1.10.3730.20">
    <property type="match status" value="1"/>
</dbReference>
<accession>A0A975NA27</accession>
<feature type="transmembrane region" description="Helical" evidence="6">
    <location>
        <begin position="193"/>
        <end position="212"/>
    </location>
</feature>
<feature type="transmembrane region" description="Helical" evidence="6">
    <location>
        <begin position="77"/>
        <end position="101"/>
    </location>
</feature>
<evidence type="ECO:0000256" key="1">
    <source>
        <dbReference type="ARBA" id="ARBA00004651"/>
    </source>
</evidence>
<feature type="domain" description="EamA" evidence="7">
    <location>
        <begin position="162"/>
        <end position="297"/>
    </location>
</feature>
<protein>
    <submittedName>
        <fullName evidence="8">DMT family transporter</fullName>
    </submittedName>
</protein>
<sequence length="299" mass="31218">MKLQNPTAARAPITPAGLLFLAITSVGWGFNWPVTKYLLSELPPLTLRGVTGVIGACLLAALALLRRQSLKVDRALWPRLMLAALLNVTGWMVLMGLALLWLPASEAALIAYTMPVWASMLAWPVLGERPTVLRTIALVMAFAGLAAIMGGNGITASAEKLPGIIMALGGAIGFALGTVLAKKYPLQMAPIPAAAWQIGLGCFPIAIVGLLIETTHVAAISPLGWWLLFYSTVIQFCIAYVAWFAALARLPASVAAIGTMAVPVIGVVASAVALHEPLGPGQIAALIFTLAGVVLATRS</sequence>
<feature type="transmembrane region" description="Helical" evidence="6">
    <location>
        <begin position="280"/>
        <end position="297"/>
    </location>
</feature>
<evidence type="ECO:0000256" key="4">
    <source>
        <dbReference type="ARBA" id="ARBA00022989"/>
    </source>
</evidence>
<keyword evidence="3 6" id="KW-0812">Transmembrane</keyword>
<reference evidence="8" key="1">
    <citation type="submission" date="2021-06" db="EMBL/GenBank/DDBJ databases">
        <title>Bradyrhizobium sp. S2-20-1 Genome sequencing.</title>
        <authorList>
            <person name="Jin L."/>
        </authorList>
    </citation>
    <scope>NUCLEOTIDE SEQUENCE</scope>
    <source>
        <strain evidence="8">S2-20-1</strain>
    </source>
</reference>
<evidence type="ECO:0000256" key="2">
    <source>
        <dbReference type="ARBA" id="ARBA00022475"/>
    </source>
</evidence>
<proteinExistence type="predicted"/>